<organism evidence="2 3">
    <name type="scientific">Nepenthes gracilis</name>
    <name type="common">Slender pitcher plant</name>
    <dbReference type="NCBI Taxonomy" id="150966"/>
    <lineage>
        <taxon>Eukaryota</taxon>
        <taxon>Viridiplantae</taxon>
        <taxon>Streptophyta</taxon>
        <taxon>Embryophyta</taxon>
        <taxon>Tracheophyta</taxon>
        <taxon>Spermatophyta</taxon>
        <taxon>Magnoliopsida</taxon>
        <taxon>eudicotyledons</taxon>
        <taxon>Gunneridae</taxon>
        <taxon>Pentapetalae</taxon>
        <taxon>Caryophyllales</taxon>
        <taxon>Nepenthaceae</taxon>
        <taxon>Nepenthes</taxon>
    </lineage>
</organism>
<name>A0AAD3XM37_NEPGR</name>
<dbReference type="AlphaFoldDB" id="A0AAD3XM37"/>
<sequence length="328" mass="36115">MLPATGPSSLPYYLPDRRFPVSLQASLAPLLAFCSFASRCPVWSPPRWILLSSPAASAWLPCQHSIPLVCRLRRRYFAGGSIDRQITEVIEKDDLVNGTTTKGERQLGLESDRSSCLIHSPHRELRPQPDQQFTGFCPSCLCERLAVLDQSSSASISSGHKSTAAPKSILELSTKAAASTTNNNNTAANVPKLRNKSSSFFHELRRAKSLSCDKNEGLGFSGICEPQRKSCDVRVRNTLWSLFHQNDQNCGMPSSSSYSDVTAARVQIPKDEQFGHLNDEEDEEEEEIVDEEAKDDEIEVLEEPISSSNNINPKYSGGGEQAGEILVD</sequence>
<dbReference type="EMBL" id="BSYO01000009">
    <property type="protein sequence ID" value="GMH09778.1"/>
    <property type="molecule type" value="Genomic_DNA"/>
</dbReference>
<feature type="compositionally biased region" description="Acidic residues" evidence="1">
    <location>
        <begin position="279"/>
        <end position="302"/>
    </location>
</feature>
<evidence type="ECO:0000256" key="1">
    <source>
        <dbReference type="SAM" id="MobiDB-lite"/>
    </source>
</evidence>
<accession>A0AAD3XM37</accession>
<dbReference type="GO" id="GO:0005886">
    <property type="term" value="C:plasma membrane"/>
    <property type="evidence" value="ECO:0007669"/>
    <property type="project" value="TreeGrafter"/>
</dbReference>
<keyword evidence="3" id="KW-1185">Reference proteome</keyword>
<evidence type="ECO:0000313" key="2">
    <source>
        <dbReference type="EMBL" id="GMH09778.1"/>
    </source>
</evidence>
<feature type="region of interest" description="Disordered" evidence="1">
    <location>
        <begin position="275"/>
        <end position="328"/>
    </location>
</feature>
<protein>
    <submittedName>
        <fullName evidence="2">Uncharacterized protein</fullName>
    </submittedName>
</protein>
<dbReference type="PANTHER" id="PTHR31659">
    <property type="entry name" value="PROTEIN: UPF0503-LIKE PROTEIN, PUTATIVE (DUF740)-RELATED"/>
    <property type="match status" value="1"/>
</dbReference>
<comment type="caution">
    <text evidence="2">The sequence shown here is derived from an EMBL/GenBank/DDBJ whole genome shotgun (WGS) entry which is preliminary data.</text>
</comment>
<dbReference type="PANTHER" id="PTHR31659:SF9">
    <property type="entry name" value="PROTEIN: UPF0503-LIKE PROTEIN, PUTATIVE (DUF740)-RELATED"/>
    <property type="match status" value="1"/>
</dbReference>
<dbReference type="Proteomes" id="UP001279734">
    <property type="component" value="Unassembled WGS sequence"/>
</dbReference>
<dbReference type="InterPro" id="IPR008004">
    <property type="entry name" value="OCTOPUS-like"/>
</dbReference>
<dbReference type="Pfam" id="PF05340">
    <property type="entry name" value="DUF740"/>
    <property type="match status" value="1"/>
</dbReference>
<reference evidence="2" key="1">
    <citation type="submission" date="2023-05" db="EMBL/GenBank/DDBJ databases">
        <title>Nepenthes gracilis genome sequencing.</title>
        <authorList>
            <person name="Fukushima K."/>
        </authorList>
    </citation>
    <scope>NUCLEOTIDE SEQUENCE</scope>
    <source>
        <strain evidence="2">SING2019-196</strain>
    </source>
</reference>
<evidence type="ECO:0000313" key="3">
    <source>
        <dbReference type="Proteomes" id="UP001279734"/>
    </source>
</evidence>
<proteinExistence type="predicted"/>
<gene>
    <name evidence="2" type="ORF">Nepgr_011619</name>
</gene>